<comment type="caution">
    <text evidence="4">The sequence shown here is derived from an EMBL/GenBank/DDBJ whole genome shotgun (WGS) entry which is preliminary data.</text>
</comment>
<dbReference type="SMART" id="SM00320">
    <property type="entry name" value="WD40"/>
    <property type="match status" value="6"/>
</dbReference>
<dbReference type="InterPro" id="IPR019775">
    <property type="entry name" value="WD40_repeat_CS"/>
</dbReference>
<evidence type="ECO:0000313" key="5">
    <source>
        <dbReference type="Proteomes" id="UP000603200"/>
    </source>
</evidence>
<keyword evidence="5" id="KW-1185">Reference proteome</keyword>
<dbReference type="InterPro" id="IPR036322">
    <property type="entry name" value="WD40_repeat_dom_sf"/>
</dbReference>
<dbReference type="PANTHER" id="PTHR19857">
    <property type="entry name" value="MITOCHONDRIAL DIVISION PROTEIN 1-RELATED"/>
    <property type="match status" value="1"/>
</dbReference>
<dbReference type="PROSITE" id="PS50082">
    <property type="entry name" value="WD_REPEATS_2"/>
    <property type="match status" value="2"/>
</dbReference>
<dbReference type="InterPro" id="IPR051179">
    <property type="entry name" value="WD_repeat_multifunction"/>
</dbReference>
<dbReference type="Proteomes" id="UP000603200">
    <property type="component" value="Unassembled WGS sequence"/>
</dbReference>
<evidence type="ECO:0000313" key="4">
    <source>
        <dbReference type="EMBL" id="GIE26315.1"/>
    </source>
</evidence>
<dbReference type="PROSITE" id="PS00678">
    <property type="entry name" value="WD_REPEATS_1"/>
    <property type="match status" value="1"/>
</dbReference>
<dbReference type="Gene3D" id="2.130.10.10">
    <property type="entry name" value="YVTN repeat-like/Quinoprotein amine dehydrogenase"/>
    <property type="match status" value="3"/>
</dbReference>
<dbReference type="SUPFAM" id="SSF50998">
    <property type="entry name" value="Quinoprotein alcohol dehydrogenase-like"/>
    <property type="match status" value="1"/>
</dbReference>
<evidence type="ECO:0008006" key="6">
    <source>
        <dbReference type="Google" id="ProtNLM"/>
    </source>
</evidence>
<dbReference type="InterPro" id="IPR015943">
    <property type="entry name" value="WD40/YVTN_repeat-like_dom_sf"/>
</dbReference>
<organism evidence="4 5">
    <name type="scientific">Winogradskya humida</name>
    <dbReference type="NCBI Taxonomy" id="113566"/>
    <lineage>
        <taxon>Bacteria</taxon>
        <taxon>Bacillati</taxon>
        <taxon>Actinomycetota</taxon>
        <taxon>Actinomycetes</taxon>
        <taxon>Micromonosporales</taxon>
        <taxon>Micromonosporaceae</taxon>
        <taxon>Winogradskya</taxon>
    </lineage>
</organism>
<reference evidence="4 5" key="1">
    <citation type="submission" date="2021-01" db="EMBL/GenBank/DDBJ databases">
        <title>Whole genome shotgun sequence of Actinoplanes humidus NBRC 14915.</title>
        <authorList>
            <person name="Komaki H."/>
            <person name="Tamura T."/>
        </authorList>
    </citation>
    <scope>NUCLEOTIDE SEQUENCE [LARGE SCALE GENOMIC DNA]</scope>
    <source>
        <strain evidence="4 5">NBRC 14915</strain>
    </source>
</reference>
<dbReference type="InterPro" id="IPR001680">
    <property type="entry name" value="WD40_rpt"/>
</dbReference>
<name>A0ABQ4A646_9ACTN</name>
<keyword evidence="1 3" id="KW-0853">WD repeat</keyword>
<evidence type="ECO:0000256" key="2">
    <source>
        <dbReference type="ARBA" id="ARBA00022737"/>
    </source>
</evidence>
<feature type="repeat" description="WD" evidence="3">
    <location>
        <begin position="773"/>
        <end position="808"/>
    </location>
</feature>
<gene>
    <name evidence="4" type="ORF">Ahu01nite_094170</name>
</gene>
<protein>
    <recommendedName>
        <fullName evidence="6">WD40 repeat protein</fullName>
    </recommendedName>
</protein>
<feature type="repeat" description="WD" evidence="3">
    <location>
        <begin position="469"/>
        <end position="491"/>
    </location>
</feature>
<keyword evidence="2" id="KW-0677">Repeat</keyword>
<evidence type="ECO:0000256" key="3">
    <source>
        <dbReference type="PROSITE-ProRule" id="PRU00221"/>
    </source>
</evidence>
<accession>A0ABQ4A646</accession>
<dbReference type="EMBL" id="BOMN01000142">
    <property type="protein sequence ID" value="GIE26315.1"/>
    <property type="molecule type" value="Genomic_DNA"/>
</dbReference>
<sequence length="1160" mass="124868">MLSMPEFRGRVVDIESLPPETLPLENSIAMPIYARGMTSEQLLDAVCAAVRVPPSSVGELARRLQSDRERRAVVIDGIDEAADPHAVVDQVLVPLVRMAATVGLKLLLGMRPYLVDRFEMRTFTRLDAEEPAYADPASMLIYARRCLVELSPDSPYRGRPEIAAKVARLISEAAKNSFLVALINSRSLANRKTAIEGVDTDRLKLPTDAAVAMRVDLEYRLGDSAQKARLLMTPLAFAQGDGLPWENIWAPLAAEMTGAAANDDDVDWVMQAAGGYIVETRVGDRSAYRLYHEALAEHLRRDHDEASAHRAAFSVLYKRVPLDVHGKAAWAAAGGYTRYYLSVHAARGGVLDSLLIDPAYLLAAERTNLLTALSAVCTSEGRASAAAYREAAHRLTVQVGTDALSYLELAAHKQGARQLGAAIANLRADRLWAVDWARWRPQTPHRDLGKASESINALTLGRLNARRVVVTANSDRHVNIWDFATGNLVLDSELTAGHPPARVAVLSAGPSMYLAIGGSTGRAGKDWMGHVTTYAFPAGQLVGTFSSADVDPSSGVGLLPIEGRLMVLAPRPSGALWAWDAETGDPADRPPIRQYIDDRFWSLGHLDDRSVAVTRSATHVVRVHDIEQRTLLAEFQAFSDTPNRSCAVGRSGGTLYFVAYSPRSLEVWDTETGKLSLSIGGFGRALTINGDPKHHDAGMARTTSHPRRDVMAGRLRPSDRMLFPGARPATSDRSIVSATVVERDKTPVLVLAYDDGQILCRPLAVGARAEPPMQGHRGGVLFMLPTEFDGRPMLVTAGEDRSLRVWDVLPGTVQHASWEAAELGVQCLSSATRDGEPVTVVATADAKLRIWDSRGAEVLSQRVAGQVWDLCSLPADETAIVYGPGIDRSLRGWSLGRTAVMVADLWTGRTGWISAVAAHQGTDRPLIFVAAENGDVRLFDTREGTDRTVGRVGKTSNPVVALLASTGAGPVYLGVVQRDGTLGLWNLHHRGLSPVARFITRGPASWILIDAAERRAVATVGGHLLLFRIPAGFTERLSARSRGLELIRTITLDSAVTAACYDDHLRLIFVGQASSVKIYDRSFVLVQVISLGAGVRKLASLGHGRIVAATDAGSVGLAVLRPPSSSAVIDGVVVPENGQPISLPGGAPLRGVTQTGRTDA</sequence>
<evidence type="ECO:0000256" key="1">
    <source>
        <dbReference type="ARBA" id="ARBA00022574"/>
    </source>
</evidence>
<dbReference type="InterPro" id="IPR011047">
    <property type="entry name" value="Quinoprotein_ADH-like_sf"/>
</dbReference>
<proteinExistence type="predicted"/>
<dbReference type="SUPFAM" id="SSF50978">
    <property type="entry name" value="WD40 repeat-like"/>
    <property type="match status" value="1"/>
</dbReference>